<comment type="caution">
    <text evidence="5">The sequence shown here is derived from an EMBL/GenBank/DDBJ whole genome shotgun (WGS) entry which is preliminary data.</text>
</comment>
<evidence type="ECO:0000313" key="5">
    <source>
        <dbReference type="EMBL" id="MDH1505348.1"/>
    </source>
</evidence>
<accession>A0A443XUT4</accession>
<dbReference type="PROSITE" id="PS50994">
    <property type="entry name" value="INTEGRASE"/>
    <property type="match status" value="1"/>
</dbReference>
<proteinExistence type="predicted"/>
<gene>
    <name evidence="3" type="ORF">KAM343_08460</name>
    <name evidence="4" type="ORF">KAM348_29700</name>
    <name evidence="5" type="ORF">N5I20_09780</name>
    <name evidence="6" type="ORF">SJS77_10825</name>
</gene>
<dbReference type="GO" id="GO:0003676">
    <property type="term" value="F:nucleic acid binding"/>
    <property type="evidence" value="ECO:0007669"/>
    <property type="project" value="InterPro"/>
</dbReference>
<dbReference type="Proteomes" id="UP001161704">
    <property type="component" value="Unassembled WGS sequence"/>
</dbReference>
<dbReference type="GO" id="GO:0015074">
    <property type="term" value="P:DNA integration"/>
    <property type="evidence" value="ECO:0007669"/>
    <property type="project" value="InterPro"/>
</dbReference>
<feature type="compositionally biased region" description="Basic residues" evidence="1">
    <location>
        <begin position="146"/>
        <end position="159"/>
    </location>
</feature>
<feature type="compositionally biased region" description="Polar residues" evidence="1">
    <location>
        <begin position="659"/>
        <end position="668"/>
    </location>
</feature>
<evidence type="ECO:0000313" key="3">
    <source>
        <dbReference type="EMBL" id="GJA40050.1"/>
    </source>
</evidence>
<dbReference type="Proteomes" id="UP000887009">
    <property type="component" value="Unassembled WGS sequence"/>
</dbReference>
<feature type="region of interest" description="Disordered" evidence="1">
    <location>
        <begin position="137"/>
        <end position="165"/>
    </location>
</feature>
<reference evidence="5" key="2">
    <citation type="submission" date="2022-09" db="EMBL/GenBank/DDBJ databases">
        <title>Intensive care unit water sources are persistently colonized with multi-drug resistant bacteria and are the site of extensive horizontal gene transfer of antibiotic resistance genes.</title>
        <authorList>
            <person name="Diorio-Toth L."/>
        </authorList>
    </citation>
    <scope>NUCLEOTIDE SEQUENCE</scope>
    <source>
        <strain evidence="5">GD03710</strain>
    </source>
</reference>
<evidence type="ECO:0000259" key="2">
    <source>
        <dbReference type="PROSITE" id="PS50994"/>
    </source>
</evidence>
<dbReference type="InterPro" id="IPR001584">
    <property type="entry name" value="Integrase_cat-core"/>
</dbReference>
<reference evidence="3" key="1">
    <citation type="submission" date="2021-07" db="EMBL/GenBank/DDBJ databases">
        <title>Draft genome sequence of carbapenem-resistant Aeromonas spp. in Japan.</title>
        <authorList>
            <person name="Maehana S."/>
            <person name="Suzuki M."/>
            <person name="Kitasato H."/>
        </authorList>
    </citation>
    <scope>NUCLEOTIDE SEQUENCE</scope>
    <source>
        <strain evidence="3">KAM343</strain>
        <strain evidence="4">KAM348</strain>
    </source>
</reference>
<feature type="domain" description="Integrase catalytic" evidence="2">
    <location>
        <begin position="261"/>
        <end position="472"/>
    </location>
</feature>
<dbReference type="InterPro" id="IPR036397">
    <property type="entry name" value="RNaseH_sf"/>
</dbReference>
<dbReference type="SUPFAM" id="SSF53098">
    <property type="entry name" value="Ribonuclease H-like"/>
    <property type="match status" value="1"/>
</dbReference>
<protein>
    <submittedName>
        <fullName evidence="5">DDE-type integrase/transposase/recombinase</fullName>
    </submittedName>
</protein>
<dbReference type="Proteomes" id="UP001277183">
    <property type="component" value="Unassembled WGS sequence"/>
</dbReference>
<sequence length="694" mass="79137">MFQINEVISVDGVAYRILAELPDEIILIALDNESAFPSVVSRQELLDAIDNEVLQRIEDPYARLYYAKPDDGTKARELRDKNYQLIQPLISNPECMFPRARNRAVNHIIATHGSTKQTLYRLIRRYWQRGQTPNALLPDYENSGAKGKKRLSKGGKLGRPRQTGSGVGAVIDEQIERLFRRAIEKHYLIKNGKSFIETHNRFKGMYHNYYPDVAESEIPSIWQMKHFFKRDYSQVEKLKQRVSKINYNKDVRPLQATANTHVLGPGSRFEIDATIADIYLVSDSDRKNIVGRPIVYMVIDVFSRMVAGFYIGFENPSYVAAMQALAIAMTDKVKLCQQLDIDIDESDWPVMGIPDAILADRGELLGCQIESLEQSFSVRIENAPPFRGDCKGIVERFFRTIQAVFKPFAPGVVSDNTVKKRGGSDYRLDAMLNIHEFTSIILSAILFHNRYHVLETYDRDIDMPADLPITPLSLWNWGLQNRSGRLRTVPENALQVSLLPRTKATLSPLGLCVFGVYYTCQEILQMGWLHRGKNVSRPESLEVAYDPAVADVIYLLPQQNSAEYWTCGLTERSREFRGCSFWDVWLITRQQKVVVAESKLVADREKRRVDELINSKIRQAEAQVQAEDAPVVSDRQRIAGIRGNRAKEKDKERKRAKSVATSEPSSEPATVVPLSKGADDYKYPDYIDELFKDD</sequence>
<name>A0A443XUT4_AERCA</name>
<evidence type="ECO:0000313" key="4">
    <source>
        <dbReference type="EMBL" id="GJA55547.1"/>
    </source>
</evidence>
<evidence type="ECO:0000313" key="7">
    <source>
        <dbReference type="Proteomes" id="UP001161704"/>
    </source>
</evidence>
<organism evidence="5 7">
    <name type="scientific">Aeromonas caviae</name>
    <name type="common">Aeromonas punctata</name>
    <dbReference type="NCBI Taxonomy" id="648"/>
    <lineage>
        <taxon>Bacteria</taxon>
        <taxon>Pseudomonadati</taxon>
        <taxon>Pseudomonadota</taxon>
        <taxon>Gammaproteobacteria</taxon>
        <taxon>Aeromonadales</taxon>
        <taxon>Aeromonadaceae</taxon>
        <taxon>Aeromonas</taxon>
    </lineage>
</organism>
<dbReference type="InterPro" id="IPR012337">
    <property type="entry name" value="RNaseH-like_sf"/>
</dbReference>
<dbReference type="Proteomes" id="UP000886939">
    <property type="component" value="Unassembled WGS sequence"/>
</dbReference>
<evidence type="ECO:0000313" key="6">
    <source>
        <dbReference type="EMBL" id="MDX7720967.1"/>
    </source>
</evidence>
<dbReference type="Gene3D" id="3.30.420.10">
    <property type="entry name" value="Ribonuclease H-like superfamily/Ribonuclease H"/>
    <property type="match status" value="1"/>
</dbReference>
<dbReference type="AlphaFoldDB" id="A0A443XUT4"/>
<reference evidence="6" key="3">
    <citation type="submission" date="2023-11" db="EMBL/GenBank/DDBJ databases">
        <title>WGS of Aeromonas in Northern Israel.</title>
        <authorList>
            <person name="Hershko Y."/>
        </authorList>
    </citation>
    <scope>NUCLEOTIDE SEQUENCE</scope>
    <source>
        <strain evidence="6">77416</strain>
    </source>
</reference>
<dbReference type="EMBL" id="JAOCIZ010000031">
    <property type="protein sequence ID" value="MDH1505348.1"/>
    <property type="molecule type" value="Genomic_DNA"/>
</dbReference>
<dbReference type="EMBL" id="BPNL01000036">
    <property type="protein sequence ID" value="GJA55547.1"/>
    <property type="molecule type" value="Genomic_DNA"/>
</dbReference>
<dbReference type="EMBL" id="JAWZVU010000063">
    <property type="protein sequence ID" value="MDX7720967.1"/>
    <property type="molecule type" value="Genomic_DNA"/>
</dbReference>
<dbReference type="RefSeq" id="WP_104452068.1">
    <property type="nucleotide sequence ID" value="NZ_BPNG01000006.1"/>
</dbReference>
<feature type="region of interest" description="Disordered" evidence="1">
    <location>
        <begin position="639"/>
        <end position="682"/>
    </location>
</feature>
<dbReference type="EMBL" id="BPNI01000009">
    <property type="protein sequence ID" value="GJA40050.1"/>
    <property type="molecule type" value="Genomic_DNA"/>
</dbReference>
<evidence type="ECO:0000256" key="1">
    <source>
        <dbReference type="SAM" id="MobiDB-lite"/>
    </source>
</evidence>